<name>A0A1I3HB89_9HYPH</name>
<dbReference type="PANTHER" id="PTHR43867">
    <property type="entry name" value="CELLULOSE SYNTHASE CATALYTIC SUBUNIT A [UDP-FORMING]"/>
    <property type="match status" value="1"/>
</dbReference>
<evidence type="ECO:0000256" key="4">
    <source>
        <dbReference type="ARBA" id="ARBA00022692"/>
    </source>
</evidence>
<dbReference type="Pfam" id="PF13632">
    <property type="entry name" value="Glyco_trans_2_3"/>
    <property type="match status" value="1"/>
</dbReference>
<comment type="subcellular location">
    <subcellularLocation>
        <location evidence="1">Membrane</location>
        <topology evidence="1">Multi-pass membrane protein</topology>
    </subcellularLocation>
</comment>
<protein>
    <submittedName>
        <fullName evidence="9">Glycosyltransferase, catalytic subunit of cellulose synthase and poly-beta-1,6-N-acetylglucosamine synthase</fullName>
    </submittedName>
</protein>
<keyword evidence="5 7" id="KW-1133">Transmembrane helix</keyword>
<keyword evidence="3 9" id="KW-0808">Transferase</keyword>
<accession>A0A1I3HB89</accession>
<dbReference type="Proteomes" id="UP000242763">
    <property type="component" value="Unassembled WGS sequence"/>
</dbReference>
<dbReference type="Gene3D" id="3.90.550.10">
    <property type="entry name" value="Spore Coat Polysaccharide Biosynthesis Protein SpsA, Chain A"/>
    <property type="match status" value="1"/>
</dbReference>
<dbReference type="STRING" id="1121003.SAMN03080618_00087"/>
<gene>
    <name evidence="9" type="ORF">SAMN03080618_00087</name>
</gene>
<reference evidence="10" key="1">
    <citation type="submission" date="2016-10" db="EMBL/GenBank/DDBJ databases">
        <authorList>
            <person name="Varghese N."/>
            <person name="Submissions S."/>
        </authorList>
    </citation>
    <scope>NUCLEOTIDE SEQUENCE [LARGE SCALE GENOMIC DNA]</scope>
    <source>
        <strain evidence="10">DSM 21857</strain>
    </source>
</reference>
<evidence type="ECO:0000256" key="2">
    <source>
        <dbReference type="ARBA" id="ARBA00022676"/>
    </source>
</evidence>
<dbReference type="GO" id="GO:0016020">
    <property type="term" value="C:membrane"/>
    <property type="evidence" value="ECO:0007669"/>
    <property type="project" value="UniProtKB-SubCell"/>
</dbReference>
<evidence type="ECO:0000256" key="3">
    <source>
        <dbReference type="ARBA" id="ARBA00022679"/>
    </source>
</evidence>
<evidence type="ECO:0000256" key="6">
    <source>
        <dbReference type="ARBA" id="ARBA00023136"/>
    </source>
</evidence>
<dbReference type="InterPro" id="IPR001173">
    <property type="entry name" value="Glyco_trans_2-like"/>
</dbReference>
<dbReference type="InterPro" id="IPR029044">
    <property type="entry name" value="Nucleotide-diphossugar_trans"/>
</dbReference>
<feature type="transmembrane region" description="Helical" evidence="7">
    <location>
        <begin position="215"/>
        <end position="238"/>
    </location>
</feature>
<dbReference type="GO" id="GO:0016757">
    <property type="term" value="F:glycosyltransferase activity"/>
    <property type="evidence" value="ECO:0007669"/>
    <property type="project" value="UniProtKB-KW"/>
</dbReference>
<sequence length="658" mass="73003">MAPARRPDLRGSRDMPRNVDAILAVMVPWQAILDRLNISRVQAYDLAERALSNGSSFLQEWLVSGLNGDVEIYRAIADYLGLGFLPEIAPDRLVLNERQCLDLLRQSASPRVVPLAQAGGKLQFALVDGNLDISALRERLTRNPGLRQRLHVGTPSMLRRALFVRCEERLLEDSRHSLFRSRPELSARLVANGWQGAMAATLVLVLVWGMLVAPWVTLAALNLIAALTFCACLLLRLFAVKGAGPLDLAPLPPPQRAQMPVYSVLVALRKERAVLPQLLVALGQLQWSRTRLEIKLVCECDDVETLSALKAMQLRGNIEIIEVPPSEPRTKPKALAYALAACSGEFVTLYDAEDRPHPLQLVEAWQRFAIESDEMACLQAPLVITNIAHSGVARMFGFEYSGLFRGLLPWLARRRLVTPLGGTSNHFRMAALRKVGGWDPYNVTEDADLGLRLRRYGYRTGTLSYPTFEDGPEDVATWFPQRVRWFKGWLQTWLVHMRDPAVLRQELGLGNFLVTQVLYLGMVLSALVHPVVLGTVLLSALRLTIIAPTALDIALLIFAAVSVAGGYGVFIWLGGVTLGRGERRGFWRVVAMTPGYWLLLSGAAWRSLWEIHRRPHHWAKTAHLPARPIVVVSQARKPQGPPMIAASSSPIALSSRPS</sequence>
<evidence type="ECO:0000313" key="10">
    <source>
        <dbReference type="Proteomes" id="UP000242763"/>
    </source>
</evidence>
<keyword evidence="2" id="KW-0328">Glycosyltransferase</keyword>
<evidence type="ECO:0000256" key="5">
    <source>
        <dbReference type="ARBA" id="ARBA00022989"/>
    </source>
</evidence>
<dbReference type="PANTHER" id="PTHR43867:SF2">
    <property type="entry name" value="CELLULOSE SYNTHASE CATALYTIC SUBUNIT A [UDP-FORMING]"/>
    <property type="match status" value="1"/>
</dbReference>
<proteinExistence type="predicted"/>
<evidence type="ECO:0000256" key="1">
    <source>
        <dbReference type="ARBA" id="ARBA00004141"/>
    </source>
</evidence>
<feature type="transmembrane region" description="Helical" evidence="7">
    <location>
        <begin position="189"/>
        <end position="209"/>
    </location>
</feature>
<keyword evidence="10" id="KW-1185">Reference proteome</keyword>
<evidence type="ECO:0000313" key="9">
    <source>
        <dbReference type="EMBL" id="SFI32912.1"/>
    </source>
</evidence>
<organism evidence="9 10">
    <name type="scientific">Aquamicrobium aerolatum DSM 21857</name>
    <dbReference type="NCBI Taxonomy" id="1121003"/>
    <lineage>
        <taxon>Bacteria</taxon>
        <taxon>Pseudomonadati</taxon>
        <taxon>Pseudomonadota</taxon>
        <taxon>Alphaproteobacteria</taxon>
        <taxon>Hyphomicrobiales</taxon>
        <taxon>Phyllobacteriaceae</taxon>
        <taxon>Aerobium</taxon>
    </lineage>
</organism>
<feature type="domain" description="Glycosyltransferase 2-like" evidence="8">
    <location>
        <begin position="347"/>
        <end position="557"/>
    </location>
</feature>
<evidence type="ECO:0000259" key="8">
    <source>
        <dbReference type="Pfam" id="PF13632"/>
    </source>
</evidence>
<feature type="transmembrane region" description="Helical" evidence="7">
    <location>
        <begin position="585"/>
        <end position="605"/>
    </location>
</feature>
<keyword evidence="4 7" id="KW-0812">Transmembrane</keyword>
<dbReference type="InterPro" id="IPR050321">
    <property type="entry name" value="Glycosyltr_2/OpgH_subfam"/>
</dbReference>
<feature type="transmembrane region" description="Helical" evidence="7">
    <location>
        <begin position="553"/>
        <end position="573"/>
    </location>
</feature>
<dbReference type="SUPFAM" id="SSF53448">
    <property type="entry name" value="Nucleotide-diphospho-sugar transferases"/>
    <property type="match status" value="1"/>
</dbReference>
<dbReference type="AlphaFoldDB" id="A0A1I3HB89"/>
<evidence type="ECO:0000256" key="7">
    <source>
        <dbReference type="SAM" id="Phobius"/>
    </source>
</evidence>
<keyword evidence="6 7" id="KW-0472">Membrane</keyword>
<feature type="transmembrane region" description="Helical" evidence="7">
    <location>
        <begin position="517"/>
        <end position="541"/>
    </location>
</feature>
<dbReference type="EMBL" id="FORF01000001">
    <property type="protein sequence ID" value="SFI32912.1"/>
    <property type="molecule type" value="Genomic_DNA"/>
</dbReference>